<reference evidence="4 5" key="2">
    <citation type="submission" date="2018-12" db="EMBL/GenBank/DDBJ databases">
        <title>Rhizobacter gummiphilus sp. nov., a rubber-degrading bacterium isolated from the soil of a botanical garden in Japan.</title>
        <authorList>
            <person name="Shunsuke S.S."/>
        </authorList>
    </citation>
    <scope>NUCLEOTIDE SEQUENCE [LARGE SCALE GENOMIC DNA]</scope>
    <source>
        <strain evidence="4 5">S-16</strain>
    </source>
</reference>
<evidence type="ECO:0000256" key="1">
    <source>
        <dbReference type="ARBA" id="ARBA00010062"/>
    </source>
</evidence>
<evidence type="ECO:0000313" key="4">
    <source>
        <dbReference type="EMBL" id="RQP22202.1"/>
    </source>
</evidence>
<feature type="domain" description="Leucine-binding protein" evidence="3">
    <location>
        <begin position="30"/>
        <end position="365"/>
    </location>
</feature>
<dbReference type="AlphaFoldDB" id="A0A3N7ITN6"/>
<dbReference type="CDD" id="cd06326">
    <property type="entry name" value="PBP1_ABC_ligand_binding-like"/>
    <property type="match status" value="1"/>
</dbReference>
<reference evidence="4 5" key="1">
    <citation type="submission" date="2018-08" db="EMBL/GenBank/DDBJ databases">
        <authorList>
            <person name="Khan S.A."/>
            <person name="Jeon C.O."/>
            <person name="Chun B.H."/>
            <person name="Jeong S.E."/>
        </authorList>
    </citation>
    <scope>NUCLEOTIDE SEQUENCE [LARGE SCALE GENOMIC DNA]</scope>
    <source>
        <strain evidence="4 5">S-16</strain>
    </source>
</reference>
<dbReference type="RefSeq" id="WP_124543048.1">
    <property type="nucleotide sequence ID" value="NZ_QUSW01000008.1"/>
</dbReference>
<evidence type="ECO:0000256" key="2">
    <source>
        <dbReference type="ARBA" id="ARBA00022729"/>
    </source>
</evidence>
<dbReference type="PANTHER" id="PTHR47235:SF1">
    <property type="entry name" value="BLR6548 PROTEIN"/>
    <property type="match status" value="1"/>
</dbReference>
<evidence type="ECO:0000259" key="3">
    <source>
        <dbReference type="Pfam" id="PF13458"/>
    </source>
</evidence>
<gene>
    <name evidence="4" type="ORF">DZC73_24710</name>
</gene>
<proteinExistence type="inferred from homology"/>
<dbReference type="PANTHER" id="PTHR47235">
    <property type="entry name" value="BLR6548 PROTEIN"/>
    <property type="match status" value="1"/>
</dbReference>
<dbReference type="InterPro" id="IPR028081">
    <property type="entry name" value="Leu-bd"/>
</dbReference>
<dbReference type="Gene3D" id="3.40.50.2300">
    <property type="match status" value="2"/>
</dbReference>
<organism evidence="4 5">
    <name type="scientific">Piscinibacter terrae</name>
    <dbReference type="NCBI Taxonomy" id="2496871"/>
    <lineage>
        <taxon>Bacteria</taxon>
        <taxon>Pseudomonadati</taxon>
        <taxon>Pseudomonadota</taxon>
        <taxon>Betaproteobacteria</taxon>
        <taxon>Burkholderiales</taxon>
        <taxon>Sphaerotilaceae</taxon>
        <taxon>Piscinibacter</taxon>
    </lineage>
</organism>
<dbReference type="SUPFAM" id="SSF53822">
    <property type="entry name" value="Periplasmic binding protein-like I"/>
    <property type="match status" value="1"/>
</dbReference>
<accession>A0A3N7ITN6</accession>
<protein>
    <submittedName>
        <fullName evidence="4">ABC transporter substrate-binding protein</fullName>
    </submittedName>
</protein>
<dbReference type="Pfam" id="PF13458">
    <property type="entry name" value="Peripla_BP_6"/>
    <property type="match status" value="1"/>
</dbReference>
<sequence>MDISFFFGRVGRPFIGLLLAALAVGARAEVVIGQVAPLSGLLASTGRQMVLGGKVCFEAVNAQGGVHGQKIRTVVVDDGYRVDETLRLTRELVADPQVVALFGFAGTANVSRLLQDKVLESGGIALVAPYTGGEPLRTPFNPWIFHVRAGYADEAEHMVKQLSTQGIQRVAVLYQNDAFGKAGLEGVEAAMSRRNRKIVAAAPYERNTDEVKAAVTAILKADAQAVIMIAVNKPAAAFVRQYRDAGGGGQLFNISVVDPAELVKLAGVHSAKGLGITQVVPYPYQERLPIVREFHRLMKQYAPNAEVNYTNFEEFLGARVLVEALRRAGPNPTRGSVIKALESLNPLDLGGVSVAFSKDHRVGSRFVEVTVISSSGKLLK</sequence>
<keyword evidence="5" id="KW-1185">Reference proteome</keyword>
<dbReference type="EMBL" id="QUSW01000008">
    <property type="protein sequence ID" value="RQP22202.1"/>
    <property type="molecule type" value="Genomic_DNA"/>
</dbReference>
<dbReference type="Proteomes" id="UP000267464">
    <property type="component" value="Unassembled WGS sequence"/>
</dbReference>
<evidence type="ECO:0000313" key="5">
    <source>
        <dbReference type="Proteomes" id="UP000267464"/>
    </source>
</evidence>
<keyword evidence="2" id="KW-0732">Signal</keyword>
<dbReference type="InterPro" id="IPR028082">
    <property type="entry name" value="Peripla_BP_I"/>
</dbReference>
<comment type="similarity">
    <text evidence="1">Belongs to the leucine-binding protein family.</text>
</comment>
<name>A0A3N7ITN6_9BURK</name>
<dbReference type="OrthoDB" id="9777352at2"/>
<comment type="caution">
    <text evidence="4">The sequence shown here is derived from an EMBL/GenBank/DDBJ whole genome shotgun (WGS) entry which is preliminary data.</text>
</comment>